<evidence type="ECO:0000313" key="1">
    <source>
        <dbReference type="EMBL" id="KZC12310.1"/>
    </source>
</evidence>
<protein>
    <submittedName>
        <fullName evidence="1">Uncharacterized protein</fullName>
    </submittedName>
</protein>
<name>A0A154PM62_DUFNO</name>
<dbReference type="AlphaFoldDB" id="A0A154PM62"/>
<accession>A0A154PM62</accession>
<evidence type="ECO:0000313" key="2">
    <source>
        <dbReference type="Proteomes" id="UP000076502"/>
    </source>
</evidence>
<dbReference type="Proteomes" id="UP000076502">
    <property type="component" value="Unassembled WGS sequence"/>
</dbReference>
<keyword evidence="2" id="KW-1185">Reference proteome</keyword>
<organism evidence="1 2">
    <name type="scientific">Dufourea novaeangliae</name>
    <name type="common">Sweat bee</name>
    <dbReference type="NCBI Taxonomy" id="178035"/>
    <lineage>
        <taxon>Eukaryota</taxon>
        <taxon>Metazoa</taxon>
        <taxon>Ecdysozoa</taxon>
        <taxon>Arthropoda</taxon>
        <taxon>Hexapoda</taxon>
        <taxon>Insecta</taxon>
        <taxon>Pterygota</taxon>
        <taxon>Neoptera</taxon>
        <taxon>Endopterygota</taxon>
        <taxon>Hymenoptera</taxon>
        <taxon>Apocrita</taxon>
        <taxon>Aculeata</taxon>
        <taxon>Apoidea</taxon>
        <taxon>Anthophila</taxon>
        <taxon>Halictidae</taxon>
        <taxon>Rophitinae</taxon>
        <taxon>Dufourea</taxon>
    </lineage>
</organism>
<gene>
    <name evidence="1" type="ORF">WN55_04161</name>
</gene>
<proteinExistence type="predicted"/>
<reference evidence="1 2" key="1">
    <citation type="submission" date="2015-07" db="EMBL/GenBank/DDBJ databases">
        <title>The genome of Dufourea novaeangliae.</title>
        <authorList>
            <person name="Pan H."/>
            <person name="Kapheim K."/>
        </authorList>
    </citation>
    <scope>NUCLEOTIDE SEQUENCE [LARGE SCALE GENOMIC DNA]</scope>
    <source>
        <strain evidence="1">0120121106</strain>
        <tissue evidence="1">Whole body</tissue>
    </source>
</reference>
<dbReference type="EMBL" id="KQ434946">
    <property type="protein sequence ID" value="KZC12310.1"/>
    <property type="molecule type" value="Genomic_DNA"/>
</dbReference>
<sequence length="53" mass="6074">MLQRVPCRTSGTCTYALLSLQLWCSRTEEVNVQYYTGAILILKERQILSPVNI</sequence>